<proteinExistence type="predicted"/>
<evidence type="ECO:0000313" key="3">
    <source>
        <dbReference type="EMBL" id="KAK7538206.1"/>
    </source>
</evidence>
<keyword evidence="4" id="KW-1185">Reference proteome</keyword>
<comment type="caution">
    <text evidence="3">The sequence shown here is derived from an EMBL/GenBank/DDBJ whole genome shotgun (WGS) entry which is preliminary data.</text>
</comment>
<protein>
    <submittedName>
        <fullName evidence="3">Uncharacterized protein</fullName>
    </submittedName>
</protein>
<keyword evidence="2" id="KW-1133">Transmembrane helix</keyword>
<reference evidence="3 4" key="1">
    <citation type="submission" date="2024-04" db="EMBL/GenBank/DDBJ databases">
        <title>Phyllosticta paracitricarpa is synonymous to the EU quarantine fungus P. citricarpa based on phylogenomic analyses.</title>
        <authorList>
            <consortium name="Lawrence Berkeley National Laboratory"/>
            <person name="Van ingen-buijs V.A."/>
            <person name="Van westerhoven A.C."/>
            <person name="Haridas S."/>
            <person name="Skiadas P."/>
            <person name="Martin F."/>
            <person name="Groenewald J.Z."/>
            <person name="Crous P.W."/>
            <person name="Seidl M.F."/>
        </authorList>
    </citation>
    <scope>NUCLEOTIDE SEQUENCE [LARGE SCALE GENOMIC DNA]</scope>
    <source>
        <strain evidence="3 4">CPC 17464</strain>
    </source>
</reference>
<keyword evidence="2" id="KW-0472">Membrane</keyword>
<evidence type="ECO:0000256" key="2">
    <source>
        <dbReference type="SAM" id="Phobius"/>
    </source>
</evidence>
<dbReference type="GeneID" id="92031012"/>
<dbReference type="EMBL" id="JBBPEH010000005">
    <property type="protein sequence ID" value="KAK7538206.1"/>
    <property type="molecule type" value="Genomic_DNA"/>
</dbReference>
<dbReference type="Proteomes" id="UP001360953">
    <property type="component" value="Unassembled WGS sequence"/>
</dbReference>
<accession>A0ABR1LSP3</accession>
<evidence type="ECO:0000256" key="1">
    <source>
        <dbReference type="SAM" id="MobiDB-lite"/>
    </source>
</evidence>
<keyword evidence="2" id="KW-0812">Transmembrane</keyword>
<dbReference type="RefSeq" id="XP_066655893.1">
    <property type="nucleotide sequence ID" value="XM_066798106.1"/>
</dbReference>
<organism evidence="3 4">
    <name type="scientific">Phyllosticta citribraziliensis</name>
    <dbReference type="NCBI Taxonomy" id="989973"/>
    <lineage>
        <taxon>Eukaryota</taxon>
        <taxon>Fungi</taxon>
        <taxon>Dikarya</taxon>
        <taxon>Ascomycota</taxon>
        <taxon>Pezizomycotina</taxon>
        <taxon>Dothideomycetes</taxon>
        <taxon>Dothideomycetes incertae sedis</taxon>
        <taxon>Botryosphaeriales</taxon>
        <taxon>Phyllostictaceae</taxon>
        <taxon>Phyllosticta</taxon>
    </lineage>
</organism>
<name>A0ABR1LSP3_9PEZI</name>
<feature type="transmembrane region" description="Helical" evidence="2">
    <location>
        <begin position="56"/>
        <end position="74"/>
    </location>
</feature>
<feature type="compositionally biased region" description="Polar residues" evidence="1">
    <location>
        <begin position="1"/>
        <end position="18"/>
    </location>
</feature>
<gene>
    <name evidence="3" type="ORF">J3D65DRAFT_602233</name>
</gene>
<sequence>MTATATLRETAPAASSSVDAHHEGLRHPPLTPQNGLVRFGLFIQAREARTRLLDRIALAIKLVIPFLAMCVAGMDCAAESRRLKTSQWTHQFSQVSQADFLGKASDAREIWFCYATAYMLQGGDDWWCEETTS</sequence>
<evidence type="ECO:0000313" key="4">
    <source>
        <dbReference type="Proteomes" id="UP001360953"/>
    </source>
</evidence>
<feature type="region of interest" description="Disordered" evidence="1">
    <location>
        <begin position="1"/>
        <end position="27"/>
    </location>
</feature>